<keyword evidence="2" id="KW-0808">Transferase</keyword>
<dbReference type="GO" id="GO:0070403">
    <property type="term" value="F:NAD+ binding"/>
    <property type="evidence" value="ECO:0007669"/>
    <property type="project" value="InterPro"/>
</dbReference>
<evidence type="ECO:0000256" key="1">
    <source>
        <dbReference type="ARBA" id="ARBA00012928"/>
    </source>
</evidence>
<dbReference type="Pfam" id="PF02146">
    <property type="entry name" value="SIR2"/>
    <property type="match status" value="1"/>
</dbReference>
<dbReference type="InterPro" id="IPR029035">
    <property type="entry name" value="DHS-like_NAD/FAD-binding_dom"/>
</dbReference>
<dbReference type="Proteomes" id="UP000028709">
    <property type="component" value="Unassembled WGS sequence"/>
</dbReference>
<dbReference type="GO" id="GO:0017136">
    <property type="term" value="F:histone deacetylase activity, NAD-dependent"/>
    <property type="evidence" value="ECO:0007669"/>
    <property type="project" value="TreeGrafter"/>
</dbReference>
<comment type="caution">
    <text evidence="4">Lacks conserved residue(s) required for the propagation of feature annotation.</text>
</comment>
<name>A0A086BM36_9FLAO</name>
<evidence type="ECO:0000313" key="7">
    <source>
        <dbReference type="Proteomes" id="UP000028709"/>
    </source>
</evidence>
<evidence type="ECO:0000256" key="3">
    <source>
        <dbReference type="ARBA" id="ARBA00023027"/>
    </source>
</evidence>
<comment type="caution">
    <text evidence="6">The sequence shown here is derived from an EMBL/GenBank/DDBJ whole genome shotgun (WGS) entry which is preliminary data.</text>
</comment>
<sequence>MKKLTILSGAGISAESGIKTFRDGDGLWENHNVTDVASPEGWQKDRALVLEFYNQRRRQLHEVVPNDAHKLLADLEQYFDVQIITQNIDDLHERAGSTHILHIHGELFKSCSSNNKNIVYEQKGDINLGDKAEDGAQLRPFIVWFGEDVPLYHTAREKVREADILIVIGTSLQVYPAAGLIHDIKDDCLLIVINPNETEFGYGQRAVVMKESATRGMKLLFDKLVNMA</sequence>
<dbReference type="Gene3D" id="3.40.50.1220">
    <property type="entry name" value="TPP-binding domain"/>
    <property type="match status" value="1"/>
</dbReference>
<evidence type="ECO:0000313" key="6">
    <source>
        <dbReference type="EMBL" id="KFF30000.1"/>
    </source>
</evidence>
<dbReference type="InterPro" id="IPR050134">
    <property type="entry name" value="NAD-dep_sirtuin_deacylases"/>
</dbReference>
<evidence type="ECO:0000259" key="5">
    <source>
        <dbReference type="PROSITE" id="PS50305"/>
    </source>
</evidence>
<dbReference type="STRING" id="558152.IQ37_02170"/>
<dbReference type="PANTHER" id="PTHR11085:SF4">
    <property type="entry name" value="NAD-DEPENDENT PROTEIN DEACYLASE"/>
    <property type="match status" value="1"/>
</dbReference>
<dbReference type="KEGG" id="cpip:CJF12_14440"/>
<evidence type="ECO:0000256" key="4">
    <source>
        <dbReference type="PROSITE-ProRule" id="PRU00236"/>
    </source>
</evidence>
<dbReference type="SUPFAM" id="SSF52467">
    <property type="entry name" value="DHS-like NAD/FAD-binding domain"/>
    <property type="match status" value="1"/>
</dbReference>
<dbReference type="PROSITE" id="PS50305">
    <property type="entry name" value="SIRTUIN"/>
    <property type="match status" value="1"/>
</dbReference>
<accession>A0A086BM36</accession>
<dbReference type="EMBL" id="JPRJ01000002">
    <property type="protein sequence ID" value="KFF30000.1"/>
    <property type="molecule type" value="Genomic_DNA"/>
</dbReference>
<proteinExistence type="predicted"/>
<reference evidence="6 7" key="1">
    <citation type="submission" date="2014-07" db="EMBL/GenBank/DDBJ databases">
        <title>Genome of Chryseobacterium piperi CTM.</title>
        <authorList>
            <person name="Pipes S.E."/>
            <person name="Stropko S.J."/>
            <person name="Newman J.D."/>
        </authorList>
    </citation>
    <scope>NUCLEOTIDE SEQUENCE [LARGE SCALE GENOMIC DNA]</scope>
    <source>
        <strain evidence="6 7">CTM</strain>
    </source>
</reference>
<dbReference type="InterPro" id="IPR003000">
    <property type="entry name" value="Sirtuin"/>
</dbReference>
<organism evidence="6 7">
    <name type="scientific">Chryseobacterium piperi</name>
    <dbReference type="NCBI Taxonomy" id="558152"/>
    <lineage>
        <taxon>Bacteria</taxon>
        <taxon>Pseudomonadati</taxon>
        <taxon>Bacteroidota</taxon>
        <taxon>Flavobacteriia</taxon>
        <taxon>Flavobacteriales</taxon>
        <taxon>Weeksellaceae</taxon>
        <taxon>Chryseobacterium group</taxon>
        <taxon>Chryseobacterium</taxon>
    </lineage>
</organism>
<evidence type="ECO:0000256" key="2">
    <source>
        <dbReference type="ARBA" id="ARBA00022679"/>
    </source>
</evidence>
<dbReference type="OrthoDB" id="9800582at2"/>
<dbReference type="PANTHER" id="PTHR11085">
    <property type="entry name" value="NAD-DEPENDENT PROTEIN DEACYLASE SIRTUIN-5, MITOCHONDRIAL-RELATED"/>
    <property type="match status" value="1"/>
</dbReference>
<dbReference type="EC" id="2.3.1.286" evidence="1"/>
<dbReference type="InterPro" id="IPR026590">
    <property type="entry name" value="Ssirtuin_cat_dom"/>
</dbReference>
<keyword evidence="7" id="KW-1185">Reference proteome</keyword>
<keyword evidence="3" id="KW-0520">NAD</keyword>
<dbReference type="InterPro" id="IPR026591">
    <property type="entry name" value="Sirtuin_cat_small_dom_sf"/>
</dbReference>
<dbReference type="eggNOG" id="COG0846">
    <property type="taxonomic scope" value="Bacteria"/>
</dbReference>
<dbReference type="AlphaFoldDB" id="A0A086BM36"/>
<gene>
    <name evidence="6" type="ORF">IQ37_02170</name>
</gene>
<feature type="domain" description="Deacetylase sirtuin-type" evidence="5">
    <location>
        <begin position="1"/>
        <end position="228"/>
    </location>
</feature>
<protein>
    <recommendedName>
        <fullName evidence="1">protein acetyllysine N-acetyltransferase</fullName>
        <ecNumber evidence="1">2.3.1.286</ecNumber>
    </recommendedName>
</protein>
<dbReference type="Gene3D" id="3.30.1600.10">
    <property type="entry name" value="SIR2/SIRT2 'Small Domain"/>
    <property type="match status" value="1"/>
</dbReference>
<dbReference type="RefSeq" id="WP_034681248.1">
    <property type="nucleotide sequence ID" value="NZ_CP023049.2"/>
</dbReference>